<feature type="region of interest" description="Disordered" evidence="1">
    <location>
        <begin position="1"/>
        <end position="31"/>
    </location>
</feature>
<organism evidence="2 3">
    <name type="scientific">Aphanomyces invadans</name>
    <dbReference type="NCBI Taxonomy" id="157072"/>
    <lineage>
        <taxon>Eukaryota</taxon>
        <taxon>Sar</taxon>
        <taxon>Stramenopiles</taxon>
        <taxon>Oomycota</taxon>
        <taxon>Saprolegniomycetes</taxon>
        <taxon>Saprolegniales</taxon>
        <taxon>Verrucalvaceae</taxon>
        <taxon>Aphanomyces</taxon>
    </lineage>
</organism>
<evidence type="ECO:0000313" key="2">
    <source>
        <dbReference type="EMBL" id="RHY31497.1"/>
    </source>
</evidence>
<comment type="caution">
    <text evidence="2">The sequence shown here is derived from an EMBL/GenBank/DDBJ whole genome shotgun (WGS) entry which is preliminary data.</text>
</comment>
<feature type="region of interest" description="Disordered" evidence="1">
    <location>
        <begin position="57"/>
        <end position="85"/>
    </location>
</feature>
<dbReference type="AlphaFoldDB" id="A0A3R7AB81"/>
<gene>
    <name evidence="2" type="ORF">DYB32_003440</name>
</gene>
<reference evidence="2 3" key="1">
    <citation type="submission" date="2018-08" db="EMBL/GenBank/DDBJ databases">
        <title>Aphanomyces genome sequencing and annotation.</title>
        <authorList>
            <person name="Minardi D."/>
            <person name="Oidtmann B."/>
            <person name="Van Der Giezen M."/>
            <person name="Studholme D.J."/>
        </authorList>
    </citation>
    <scope>NUCLEOTIDE SEQUENCE [LARGE SCALE GENOMIC DNA]</scope>
    <source>
        <strain evidence="2 3">NJM0002</strain>
    </source>
</reference>
<dbReference type="VEuPathDB" id="FungiDB:H310_00700"/>
<dbReference type="EMBL" id="QUSY01000209">
    <property type="protein sequence ID" value="RHY31497.1"/>
    <property type="molecule type" value="Genomic_DNA"/>
</dbReference>
<evidence type="ECO:0000256" key="1">
    <source>
        <dbReference type="SAM" id="MobiDB-lite"/>
    </source>
</evidence>
<feature type="compositionally biased region" description="Polar residues" evidence="1">
    <location>
        <begin position="10"/>
        <end position="22"/>
    </location>
</feature>
<name>A0A3R7AB81_9STRA</name>
<proteinExistence type="predicted"/>
<evidence type="ECO:0000313" key="3">
    <source>
        <dbReference type="Proteomes" id="UP000285060"/>
    </source>
</evidence>
<accession>A0A3R7AB81</accession>
<dbReference type="Proteomes" id="UP000285060">
    <property type="component" value="Unassembled WGS sequence"/>
</dbReference>
<protein>
    <submittedName>
        <fullName evidence="2">Uncharacterized protein</fullName>
    </submittedName>
</protein>
<keyword evidence="3" id="KW-1185">Reference proteome</keyword>
<sequence>MDVFRRNNKKTANTSNGNTYQPATKGGHKQQGMRFCCTLSRDGILLHAGGYHHWGPGDPASDIDDDNAPVVPLDKAIPTKKTAPPPEINLIDTSIPDVVSVPAPSVVFDPLVMARLVLYSTTGA</sequence>